<evidence type="ECO:0000256" key="3">
    <source>
        <dbReference type="ARBA" id="ARBA00012733"/>
    </source>
</evidence>
<organism evidence="5 6">
    <name type="scientific">Spirosoma aureum</name>
    <dbReference type="NCBI Taxonomy" id="2692134"/>
    <lineage>
        <taxon>Bacteria</taxon>
        <taxon>Pseudomonadati</taxon>
        <taxon>Bacteroidota</taxon>
        <taxon>Cytophagia</taxon>
        <taxon>Cytophagales</taxon>
        <taxon>Cytophagaceae</taxon>
        <taxon>Spirosoma</taxon>
    </lineage>
</organism>
<dbReference type="InterPro" id="IPR013320">
    <property type="entry name" value="ConA-like_dom_sf"/>
</dbReference>
<dbReference type="GO" id="GO:0006689">
    <property type="term" value="P:ganglioside catabolic process"/>
    <property type="evidence" value="ECO:0007669"/>
    <property type="project" value="TreeGrafter"/>
</dbReference>
<dbReference type="Proteomes" id="UP000501802">
    <property type="component" value="Chromosome"/>
</dbReference>
<dbReference type="Gene3D" id="2.120.10.10">
    <property type="match status" value="2"/>
</dbReference>
<dbReference type="EMBL" id="CP050063">
    <property type="protein sequence ID" value="QIP17358.1"/>
    <property type="molecule type" value="Genomic_DNA"/>
</dbReference>
<evidence type="ECO:0000313" key="6">
    <source>
        <dbReference type="Proteomes" id="UP000501802"/>
    </source>
</evidence>
<dbReference type="PANTHER" id="PTHR10628">
    <property type="entry name" value="SIALIDASE"/>
    <property type="match status" value="1"/>
</dbReference>
<protein>
    <recommendedName>
        <fullName evidence="3">exo-alpha-sialidase</fullName>
        <ecNumber evidence="3">3.2.1.18</ecNumber>
    </recommendedName>
</protein>
<dbReference type="AlphaFoldDB" id="A0A6G9AYD5"/>
<dbReference type="CDD" id="cd15482">
    <property type="entry name" value="Sialidase_non-viral"/>
    <property type="match status" value="1"/>
</dbReference>
<dbReference type="GO" id="GO:0004308">
    <property type="term" value="F:exo-alpha-sialidase activity"/>
    <property type="evidence" value="ECO:0007669"/>
    <property type="project" value="UniProtKB-EC"/>
</dbReference>
<proteinExistence type="inferred from homology"/>
<gene>
    <name evidence="5" type="ORF">G8759_34325</name>
</gene>
<dbReference type="KEGG" id="spib:G8759_34325"/>
<dbReference type="GO" id="GO:0016020">
    <property type="term" value="C:membrane"/>
    <property type="evidence" value="ECO:0007669"/>
    <property type="project" value="TreeGrafter"/>
</dbReference>
<dbReference type="Pfam" id="PF13088">
    <property type="entry name" value="BNR_2"/>
    <property type="match status" value="1"/>
</dbReference>
<dbReference type="GO" id="GO:0009313">
    <property type="term" value="P:oligosaccharide catabolic process"/>
    <property type="evidence" value="ECO:0007669"/>
    <property type="project" value="TreeGrafter"/>
</dbReference>
<dbReference type="RefSeq" id="WP_167218139.1">
    <property type="nucleotide sequence ID" value="NZ_CP050063.1"/>
</dbReference>
<evidence type="ECO:0000259" key="4">
    <source>
        <dbReference type="Pfam" id="PF13088"/>
    </source>
</evidence>
<sequence length="588" mass="66048">MKLKEACNTLWLLCCLVTLGRSLQAQTPDKRDISLGFSIYENGYMDQPYVSVLPNGNWLCLFTTGSASESRPGQHVVATTSTDQGQTWSNPVDIEPSTGPLASWAMPYVTPYGRVYAFYDYNGDNINSLNGKPLKQVGELGWYCYKYSDDNGQTWSERYRLPVRKTPVDFNNDWKGEVQLLWGIAKPIAVGGTMYFGFTKLGKFQQDLGEGWFFKSDNIDTEKDATKLHWQMLPDGDQGLRNPAFGSVQEEQNIVSLSKGDLYCMYRTTQGFAAHAYSRDGGHNWTMPEAASYTPGGKILKNPRACPRVFKCQNGKFLFWYHNHSGKDYTGRNPVWISGGVEKDGFIYWSQPEILLYDNDPKGRGMSYPDLIEQDGKYWMTETQKVKGRVHRIDYSLLDGLWKQATTTALTRNGLVVNKTAAKSNTSIRIPTIPNLKTGGFSLDLWLTLNDLQANQIVFDSRDQQGKGIWITTTDQQTLRLFMSDGVRTEGWDTDPGSLRVGKLQHVVFIVDGAPDIITVVVDGTLCDGGTTRQYGWGRFNPQLEDVNGNRKAQLAPSLHGQVNALKLYERYLTTSEAVANFNASKPR</sequence>
<comment type="catalytic activity">
    <reaction evidence="1">
        <text>Hydrolysis of alpha-(2-&gt;3)-, alpha-(2-&gt;6)-, alpha-(2-&gt;8)- glycosidic linkages of terminal sialic acid residues in oligosaccharides, glycoproteins, glycolipids, colominic acid and synthetic substrates.</text>
        <dbReference type="EC" id="3.2.1.18"/>
    </reaction>
</comment>
<keyword evidence="6" id="KW-1185">Reference proteome</keyword>
<dbReference type="InterPro" id="IPR036278">
    <property type="entry name" value="Sialidase_sf"/>
</dbReference>
<dbReference type="Pfam" id="PF13385">
    <property type="entry name" value="Laminin_G_3"/>
    <property type="match status" value="1"/>
</dbReference>
<reference evidence="5 6" key="1">
    <citation type="submission" date="2020-03" db="EMBL/GenBank/DDBJ databases">
        <authorList>
            <person name="Kim M.K."/>
        </authorList>
    </citation>
    <scope>NUCLEOTIDE SEQUENCE [LARGE SCALE GENOMIC DNA]</scope>
    <source>
        <strain evidence="5 6">BT328</strain>
    </source>
</reference>
<dbReference type="GO" id="GO:0005737">
    <property type="term" value="C:cytoplasm"/>
    <property type="evidence" value="ECO:0007669"/>
    <property type="project" value="TreeGrafter"/>
</dbReference>
<dbReference type="EC" id="3.2.1.18" evidence="3"/>
<dbReference type="InterPro" id="IPR011040">
    <property type="entry name" value="Sialidase"/>
</dbReference>
<feature type="domain" description="Sialidase" evidence="4">
    <location>
        <begin position="108"/>
        <end position="375"/>
    </location>
</feature>
<name>A0A6G9AYD5_9BACT</name>
<dbReference type="InterPro" id="IPR026856">
    <property type="entry name" value="Sialidase_fam"/>
</dbReference>
<accession>A0A6G9AYD5</accession>
<dbReference type="SUPFAM" id="SSF50939">
    <property type="entry name" value="Sialidases"/>
    <property type="match status" value="1"/>
</dbReference>
<dbReference type="SUPFAM" id="SSF49899">
    <property type="entry name" value="Concanavalin A-like lectins/glucanases"/>
    <property type="match status" value="1"/>
</dbReference>
<comment type="similarity">
    <text evidence="2">Belongs to the glycosyl hydrolase 33 family.</text>
</comment>
<dbReference type="Gene3D" id="2.60.120.200">
    <property type="match status" value="1"/>
</dbReference>
<evidence type="ECO:0000313" key="5">
    <source>
        <dbReference type="EMBL" id="QIP17358.1"/>
    </source>
</evidence>
<evidence type="ECO:0000256" key="2">
    <source>
        <dbReference type="ARBA" id="ARBA00009348"/>
    </source>
</evidence>
<evidence type="ECO:0000256" key="1">
    <source>
        <dbReference type="ARBA" id="ARBA00000427"/>
    </source>
</evidence>
<dbReference type="PANTHER" id="PTHR10628:SF30">
    <property type="entry name" value="EXO-ALPHA-SIALIDASE"/>
    <property type="match status" value="1"/>
</dbReference>